<feature type="transmembrane region" description="Helical" evidence="5">
    <location>
        <begin position="33"/>
        <end position="53"/>
    </location>
</feature>
<dbReference type="InterPro" id="IPR007300">
    <property type="entry name" value="CidB/LrgB"/>
</dbReference>
<dbReference type="PANTHER" id="PTHR30249:SF0">
    <property type="entry name" value="PLASTIDAL GLYCOLATE_GLYCERATE TRANSLOCATOR 1, CHLOROPLASTIC"/>
    <property type="match status" value="1"/>
</dbReference>
<gene>
    <name evidence="6" type="ORF">NQ502_02820</name>
</gene>
<dbReference type="PANTHER" id="PTHR30249">
    <property type="entry name" value="PUTATIVE SEROTONIN TRANSPORTER"/>
    <property type="match status" value="1"/>
</dbReference>
<name>A0ABY5VHC5_9FIRM</name>
<sequence>MSSVFTDSVYFGFFLSLVTYFAGVWIKHRFKFGIFNPLLISIIIIIAILSAAHIPYEDFNRGADYLTYLLTPATVCLALPLYRQIRIIREYWLAVTCGLIAGCAVTMLLVVGMCSVLRIDGTLCRSLLPKSITTAIAIGISEEIGGISPVTVAAVIITGVMGAIVANLVFRLFHIKNPVAQGLALGASAHAIGTTKALELGEIQGAMSSLAIVVSGILTVVTAPVVAGMLGA</sequence>
<evidence type="ECO:0000313" key="7">
    <source>
        <dbReference type="Proteomes" id="UP001060164"/>
    </source>
</evidence>
<evidence type="ECO:0000313" key="6">
    <source>
        <dbReference type="EMBL" id="UWP60010.1"/>
    </source>
</evidence>
<proteinExistence type="predicted"/>
<dbReference type="EMBL" id="CP102290">
    <property type="protein sequence ID" value="UWP60010.1"/>
    <property type="molecule type" value="Genomic_DNA"/>
</dbReference>
<evidence type="ECO:0000256" key="1">
    <source>
        <dbReference type="ARBA" id="ARBA00004141"/>
    </source>
</evidence>
<keyword evidence="7" id="KW-1185">Reference proteome</keyword>
<protein>
    <submittedName>
        <fullName evidence="6">LrgB family protein</fullName>
    </submittedName>
</protein>
<dbReference type="Pfam" id="PF04172">
    <property type="entry name" value="LrgB"/>
    <property type="match status" value="1"/>
</dbReference>
<feature type="transmembrane region" description="Helical" evidence="5">
    <location>
        <begin position="91"/>
        <end position="119"/>
    </location>
</feature>
<feature type="transmembrane region" description="Helical" evidence="5">
    <location>
        <begin position="150"/>
        <end position="170"/>
    </location>
</feature>
<keyword evidence="3 5" id="KW-1133">Transmembrane helix</keyword>
<keyword evidence="4 5" id="KW-0472">Membrane</keyword>
<dbReference type="RefSeq" id="WP_028529214.1">
    <property type="nucleotide sequence ID" value="NZ_CABLBR010000020.1"/>
</dbReference>
<reference evidence="6" key="1">
    <citation type="journal article" date="2022" name="Cell">
        <title>Design, construction, and in vivo augmentation of a complex gut microbiome.</title>
        <authorList>
            <person name="Cheng A.G."/>
            <person name="Ho P.Y."/>
            <person name="Aranda-Diaz A."/>
            <person name="Jain S."/>
            <person name="Yu F.B."/>
            <person name="Meng X."/>
            <person name="Wang M."/>
            <person name="Iakiviak M."/>
            <person name="Nagashima K."/>
            <person name="Zhao A."/>
            <person name="Murugkar P."/>
            <person name="Patil A."/>
            <person name="Atabakhsh K."/>
            <person name="Weakley A."/>
            <person name="Yan J."/>
            <person name="Brumbaugh A.R."/>
            <person name="Higginbottom S."/>
            <person name="Dimas A."/>
            <person name="Shiver A.L."/>
            <person name="Deutschbauer A."/>
            <person name="Neff N."/>
            <person name="Sonnenburg J.L."/>
            <person name="Huang K.C."/>
            <person name="Fischbach M.A."/>
        </authorList>
    </citation>
    <scope>NUCLEOTIDE SEQUENCE</scope>
    <source>
        <strain evidence="6">DSM 19829</strain>
    </source>
</reference>
<evidence type="ECO:0000256" key="4">
    <source>
        <dbReference type="ARBA" id="ARBA00023136"/>
    </source>
</evidence>
<comment type="subcellular location">
    <subcellularLocation>
        <location evidence="1">Membrane</location>
        <topology evidence="1">Multi-pass membrane protein</topology>
    </subcellularLocation>
</comment>
<evidence type="ECO:0000256" key="3">
    <source>
        <dbReference type="ARBA" id="ARBA00022989"/>
    </source>
</evidence>
<feature type="transmembrane region" description="Helical" evidence="5">
    <location>
        <begin position="6"/>
        <end position="26"/>
    </location>
</feature>
<feature type="transmembrane region" description="Helical" evidence="5">
    <location>
        <begin position="210"/>
        <end position="230"/>
    </location>
</feature>
<evidence type="ECO:0000256" key="5">
    <source>
        <dbReference type="SAM" id="Phobius"/>
    </source>
</evidence>
<organism evidence="6 7">
    <name type="scientific">Ruminococcus gauvreauii</name>
    <dbReference type="NCBI Taxonomy" id="438033"/>
    <lineage>
        <taxon>Bacteria</taxon>
        <taxon>Bacillati</taxon>
        <taxon>Bacillota</taxon>
        <taxon>Clostridia</taxon>
        <taxon>Eubacteriales</taxon>
        <taxon>Oscillospiraceae</taxon>
        <taxon>Ruminococcus</taxon>
    </lineage>
</organism>
<feature type="transmembrane region" description="Helical" evidence="5">
    <location>
        <begin position="65"/>
        <end position="82"/>
    </location>
</feature>
<evidence type="ECO:0000256" key="2">
    <source>
        <dbReference type="ARBA" id="ARBA00022692"/>
    </source>
</evidence>
<accession>A0ABY5VHC5</accession>
<keyword evidence="2 5" id="KW-0812">Transmembrane</keyword>
<dbReference type="Proteomes" id="UP001060164">
    <property type="component" value="Chromosome"/>
</dbReference>